<accession>A0A9Q0JAV5</accession>
<comment type="caution">
    <text evidence="1">The sequence shown here is derived from an EMBL/GenBank/DDBJ whole genome shotgun (WGS) entry which is preliminary data.</text>
</comment>
<reference evidence="1" key="2">
    <citation type="journal article" date="2023" name="Plants (Basel)">
        <title>Annotation of the Turnera subulata (Passifloraceae) Draft Genome Reveals the S-Locus Evolved after the Divergence of Turneroideae from Passifloroideae in a Stepwise Manner.</title>
        <authorList>
            <person name="Henning P.M."/>
            <person name="Roalson E.H."/>
            <person name="Mir W."/>
            <person name="McCubbin A.G."/>
            <person name="Shore J.S."/>
        </authorList>
    </citation>
    <scope>NUCLEOTIDE SEQUENCE</scope>
    <source>
        <strain evidence="1">F60SS</strain>
    </source>
</reference>
<keyword evidence="2" id="KW-1185">Reference proteome</keyword>
<dbReference type="Pfam" id="PF20431">
    <property type="entry name" value="E_motif"/>
    <property type="match status" value="1"/>
</dbReference>
<dbReference type="OrthoDB" id="1886324at2759"/>
<evidence type="ECO:0000313" key="2">
    <source>
        <dbReference type="Proteomes" id="UP001141552"/>
    </source>
</evidence>
<organism evidence="1 2">
    <name type="scientific">Turnera subulata</name>
    <dbReference type="NCBI Taxonomy" id="218843"/>
    <lineage>
        <taxon>Eukaryota</taxon>
        <taxon>Viridiplantae</taxon>
        <taxon>Streptophyta</taxon>
        <taxon>Embryophyta</taxon>
        <taxon>Tracheophyta</taxon>
        <taxon>Spermatophyta</taxon>
        <taxon>Magnoliopsida</taxon>
        <taxon>eudicotyledons</taxon>
        <taxon>Gunneridae</taxon>
        <taxon>Pentapetalae</taxon>
        <taxon>rosids</taxon>
        <taxon>fabids</taxon>
        <taxon>Malpighiales</taxon>
        <taxon>Passifloraceae</taxon>
        <taxon>Turnera</taxon>
    </lineage>
</organism>
<name>A0A9Q0JAV5_9ROSI</name>
<sequence length="44" mass="4878">LEAASSYILLHNICNDAGTEHPGTKIRELMEVRGVKKEPGLSWI</sequence>
<feature type="non-terminal residue" evidence="1">
    <location>
        <position position="1"/>
    </location>
</feature>
<dbReference type="EMBL" id="JAKUCV010004607">
    <property type="protein sequence ID" value="KAJ4834823.1"/>
    <property type="molecule type" value="Genomic_DNA"/>
</dbReference>
<proteinExistence type="predicted"/>
<reference evidence="1" key="1">
    <citation type="submission" date="2022-02" db="EMBL/GenBank/DDBJ databases">
        <authorList>
            <person name="Henning P.M."/>
            <person name="McCubbin A.G."/>
            <person name="Shore J.S."/>
        </authorList>
    </citation>
    <scope>NUCLEOTIDE SEQUENCE</scope>
    <source>
        <strain evidence="1">F60SS</strain>
        <tissue evidence="1">Leaves</tissue>
    </source>
</reference>
<dbReference type="Proteomes" id="UP001141552">
    <property type="component" value="Unassembled WGS sequence"/>
</dbReference>
<evidence type="ECO:0000313" key="1">
    <source>
        <dbReference type="EMBL" id="KAJ4834823.1"/>
    </source>
</evidence>
<dbReference type="AlphaFoldDB" id="A0A9Q0JAV5"/>
<gene>
    <name evidence="1" type="primary">PCMPE89</name>
    <name evidence="1" type="ORF">Tsubulata_051477</name>
</gene>
<dbReference type="InterPro" id="IPR046848">
    <property type="entry name" value="E_motif"/>
</dbReference>
<protein>
    <submittedName>
        <fullName evidence="1">Pentatricopeptide repeat-containing protein</fullName>
    </submittedName>
</protein>